<keyword evidence="5" id="KW-1185">Reference proteome</keyword>
<keyword evidence="3" id="KW-1133">Transmembrane helix</keyword>
<evidence type="ECO:0000256" key="2">
    <source>
        <dbReference type="PIRNR" id="PIRNR016661"/>
    </source>
</evidence>
<comment type="caution">
    <text evidence="4">The sequence shown here is derived from an EMBL/GenBank/DDBJ whole genome shotgun (WGS) entry which is preliminary data.</text>
</comment>
<feature type="transmembrane region" description="Helical" evidence="3">
    <location>
        <begin position="7"/>
        <end position="26"/>
    </location>
</feature>
<feature type="transmembrane region" description="Helical" evidence="3">
    <location>
        <begin position="32"/>
        <end position="50"/>
    </location>
</feature>
<organism evidence="4 5">
    <name type="scientific">Salimicrobium album</name>
    <dbReference type="NCBI Taxonomy" id="50717"/>
    <lineage>
        <taxon>Bacteria</taxon>
        <taxon>Bacillati</taxon>
        <taxon>Bacillota</taxon>
        <taxon>Bacilli</taxon>
        <taxon>Bacillales</taxon>
        <taxon>Bacillaceae</taxon>
        <taxon>Salimicrobium</taxon>
    </lineage>
</organism>
<dbReference type="InterPro" id="IPR003784">
    <property type="entry name" value="BioY"/>
</dbReference>
<sequence length="197" mass="20841">MRTYDITIGSMFVALMAIGANITAIAPFLSVMGVPLTLQTFVAILSGLILGKKRGAFAMFVYTAVGLIGVPVFAGFSGGLGSFVSPTFGFVLSFMGIAYAAGAVIEKRQAFNRYVKASLAGLAVNYLIGVTWLYAALSLWAGEGAGISYTAAWASMLPFLLKDGALAFVAALTAVRLEGSYLRNTRWRQHQKQASST</sequence>
<name>A0A1H3EZ31_9BACI</name>
<evidence type="ECO:0000256" key="3">
    <source>
        <dbReference type="SAM" id="Phobius"/>
    </source>
</evidence>
<evidence type="ECO:0000313" key="4">
    <source>
        <dbReference type="EMBL" id="SDX83817.1"/>
    </source>
</evidence>
<protein>
    <recommendedName>
        <fullName evidence="2">Biotin transporter</fullName>
    </recommendedName>
</protein>
<dbReference type="PANTHER" id="PTHR34295:SF1">
    <property type="entry name" value="BIOTIN TRANSPORTER BIOY"/>
    <property type="match status" value="1"/>
</dbReference>
<accession>A0A1H3EZ31</accession>
<feature type="transmembrane region" description="Helical" evidence="3">
    <location>
        <begin position="83"/>
        <end position="105"/>
    </location>
</feature>
<dbReference type="Pfam" id="PF02632">
    <property type="entry name" value="BioY"/>
    <property type="match status" value="1"/>
</dbReference>
<comment type="similarity">
    <text evidence="1 2">Belongs to the BioY family.</text>
</comment>
<reference evidence="4 5" key="1">
    <citation type="submission" date="2016-10" db="EMBL/GenBank/DDBJ databases">
        <authorList>
            <person name="Varghese N."/>
            <person name="Submissions S."/>
        </authorList>
    </citation>
    <scope>NUCLEOTIDE SEQUENCE [LARGE SCALE GENOMIC DNA]</scope>
    <source>
        <strain evidence="4 5">DSM 20748</strain>
    </source>
</reference>
<feature type="transmembrane region" description="Helical" evidence="3">
    <location>
        <begin position="153"/>
        <end position="177"/>
    </location>
</feature>
<keyword evidence="2" id="KW-1003">Cell membrane</keyword>
<dbReference type="RefSeq" id="WP_076571520.1">
    <property type="nucleotide sequence ID" value="NZ_FNOS01000003.1"/>
</dbReference>
<feature type="transmembrane region" description="Helical" evidence="3">
    <location>
        <begin position="117"/>
        <end position="141"/>
    </location>
</feature>
<dbReference type="PIRSF" id="PIRSF016661">
    <property type="entry name" value="BioY"/>
    <property type="match status" value="1"/>
</dbReference>
<evidence type="ECO:0000256" key="1">
    <source>
        <dbReference type="ARBA" id="ARBA00010692"/>
    </source>
</evidence>
<gene>
    <name evidence="4" type="ORF">SAMN04488081_1439</name>
</gene>
<proteinExistence type="inferred from homology"/>
<feature type="transmembrane region" description="Helical" evidence="3">
    <location>
        <begin position="57"/>
        <end position="77"/>
    </location>
</feature>
<evidence type="ECO:0000313" key="5">
    <source>
        <dbReference type="Proteomes" id="UP000198647"/>
    </source>
</evidence>
<dbReference type="PANTHER" id="PTHR34295">
    <property type="entry name" value="BIOTIN TRANSPORTER BIOY"/>
    <property type="match status" value="1"/>
</dbReference>
<dbReference type="Gene3D" id="1.10.1760.20">
    <property type="match status" value="1"/>
</dbReference>
<dbReference type="EMBL" id="FNOS01000003">
    <property type="protein sequence ID" value="SDX83817.1"/>
    <property type="molecule type" value="Genomic_DNA"/>
</dbReference>
<keyword evidence="3" id="KW-0812">Transmembrane</keyword>
<keyword evidence="2 3" id="KW-0472">Membrane</keyword>
<dbReference type="Proteomes" id="UP000198647">
    <property type="component" value="Unassembled WGS sequence"/>
</dbReference>
<keyword evidence="2" id="KW-0813">Transport</keyword>
<comment type="subcellular location">
    <subcellularLocation>
        <location evidence="2">Cell membrane</location>
        <topology evidence="2">Multi-pass membrane protein</topology>
    </subcellularLocation>
</comment>